<evidence type="ECO:0000313" key="3">
    <source>
        <dbReference type="Proteomes" id="UP001241169"/>
    </source>
</evidence>
<gene>
    <name evidence="2" type="ORF">CPAR01_09973</name>
</gene>
<accession>A0ABQ9SCM9</accession>
<organism evidence="2 3">
    <name type="scientific">Colletotrichum paranaense</name>
    <dbReference type="NCBI Taxonomy" id="1914294"/>
    <lineage>
        <taxon>Eukaryota</taxon>
        <taxon>Fungi</taxon>
        <taxon>Dikarya</taxon>
        <taxon>Ascomycota</taxon>
        <taxon>Pezizomycotina</taxon>
        <taxon>Sordariomycetes</taxon>
        <taxon>Hypocreomycetidae</taxon>
        <taxon>Glomerellales</taxon>
        <taxon>Glomerellaceae</taxon>
        <taxon>Colletotrichum</taxon>
        <taxon>Colletotrichum acutatum species complex</taxon>
    </lineage>
</organism>
<reference evidence="2 3" key="1">
    <citation type="submission" date="2016-10" db="EMBL/GenBank/DDBJ databases">
        <title>The genome sequence of Colletotrichum fioriniae PJ7.</title>
        <authorList>
            <person name="Baroncelli R."/>
        </authorList>
    </citation>
    <scope>NUCLEOTIDE SEQUENCE [LARGE SCALE GENOMIC DNA]</scope>
    <source>
        <strain evidence="2 3">IMI 384185</strain>
    </source>
</reference>
<feature type="chain" id="PRO_5045240026" evidence="1">
    <location>
        <begin position="18"/>
        <end position="104"/>
    </location>
</feature>
<dbReference type="EMBL" id="MOPA01000008">
    <property type="protein sequence ID" value="KAK1533265.1"/>
    <property type="molecule type" value="Genomic_DNA"/>
</dbReference>
<evidence type="ECO:0000313" key="2">
    <source>
        <dbReference type="EMBL" id="KAK1533265.1"/>
    </source>
</evidence>
<feature type="signal peptide" evidence="1">
    <location>
        <begin position="1"/>
        <end position="17"/>
    </location>
</feature>
<proteinExistence type="predicted"/>
<keyword evidence="1" id="KW-0732">Signal</keyword>
<dbReference type="Proteomes" id="UP001241169">
    <property type="component" value="Unassembled WGS sequence"/>
</dbReference>
<dbReference type="RefSeq" id="XP_060346418.1">
    <property type="nucleotide sequence ID" value="XM_060494236.1"/>
</dbReference>
<keyword evidence="3" id="KW-1185">Reference proteome</keyword>
<dbReference type="GeneID" id="85378135"/>
<protein>
    <submittedName>
        <fullName evidence="2">Uncharacterized protein</fullName>
    </submittedName>
</protein>
<name>A0ABQ9SCM9_9PEZI</name>
<sequence length="104" mass="11554">MQLSAFVFFAVFGAALARPPPAPADPCPSVRDKLVCNNPEIPFKQCTKLTATVWQVKVLLFHHIVLHAIASCRIYLGQYVDPQAGCAYIARCWQPVLNGRTWQA</sequence>
<evidence type="ECO:0000256" key="1">
    <source>
        <dbReference type="SAM" id="SignalP"/>
    </source>
</evidence>
<comment type="caution">
    <text evidence="2">The sequence shown here is derived from an EMBL/GenBank/DDBJ whole genome shotgun (WGS) entry which is preliminary data.</text>
</comment>